<reference evidence="10" key="1">
    <citation type="journal article" date="2019" name="Mol. Biol. Evol.">
        <title>Blast fungal genomes show frequent chromosomal changes, gene gains and losses, and effector gene turnover.</title>
        <authorList>
            <person name="Gomez Luciano L.B."/>
            <person name="Jason Tsai I."/>
            <person name="Chuma I."/>
            <person name="Tosa Y."/>
            <person name="Chen Y.H."/>
            <person name="Li J.Y."/>
            <person name="Li M.Y."/>
            <person name="Jade Lu M.Y."/>
            <person name="Nakayashiki H."/>
            <person name="Li W.H."/>
        </authorList>
    </citation>
    <scope>NUCLEOTIDE SEQUENCE</scope>
    <source>
        <strain evidence="10">NI907</strain>
    </source>
</reference>
<feature type="compositionally biased region" description="Basic and acidic residues" evidence="6">
    <location>
        <begin position="365"/>
        <end position="375"/>
    </location>
</feature>
<evidence type="ECO:0000256" key="3">
    <source>
        <dbReference type="ARBA" id="ARBA00022989"/>
    </source>
</evidence>
<sequence>MQRRDNITAAAPPPPGVTPNFAQPEDVLYTINLVTQVAGIALVTPFVIMRVLVKRYISPPFLIEDHICVLAWVLSTCYSVTAIMMYKFGGGYHVWELDVWTYANFLKEHQLTQIMHRRQKALYADTLVYGLNAYFTKVALLLVIARVFSSFRKTRIVTFVMIGGMAFYYLPMLFLKMNVCNPISGYWTPLATLAPGATPARCLNQRSMFVADTIISAITDTAVLVIPIPASVSLRMPWQRRLKVWSMLGLGGVATAASIVRLVVVFTSIQESEDQTVDFVRFNLLGTAEVSIGLICACLPAINILFSRAKQPSRSPSGSDGTSRSAYLHRLKFLRGSRLQTATDMTLGTGITPANQDAIQTVNNRRNEIQPDRTRQTQRPAAAAGNHTVVRDSQNPETNQQESV</sequence>
<organism evidence="9 10">
    <name type="scientific">Pyricularia grisea</name>
    <name type="common">Crabgrass-specific blast fungus</name>
    <name type="synonym">Magnaporthe grisea</name>
    <dbReference type="NCBI Taxonomy" id="148305"/>
    <lineage>
        <taxon>Eukaryota</taxon>
        <taxon>Fungi</taxon>
        <taxon>Dikarya</taxon>
        <taxon>Ascomycota</taxon>
        <taxon>Pezizomycotina</taxon>
        <taxon>Sordariomycetes</taxon>
        <taxon>Sordariomycetidae</taxon>
        <taxon>Magnaporthales</taxon>
        <taxon>Pyriculariaceae</taxon>
        <taxon>Pyricularia</taxon>
    </lineage>
</organism>
<feature type="transmembrane region" description="Helical" evidence="7">
    <location>
        <begin position="213"/>
        <end position="232"/>
    </location>
</feature>
<keyword evidence="3 7" id="KW-1133">Transmembrane helix</keyword>
<evidence type="ECO:0000256" key="1">
    <source>
        <dbReference type="ARBA" id="ARBA00004141"/>
    </source>
</evidence>
<evidence type="ECO:0000313" key="9">
    <source>
        <dbReference type="Proteomes" id="UP000515153"/>
    </source>
</evidence>
<feature type="region of interest" description="Disordered" evidence="6">
    <location>
        <begin position="347"/>
        <end position="404"/>
    </location>
</feature>
<feature type="transmembrane region" description="Helical" evidence="7">
    <location>
        <begin position="127"/>
        <end position="149"/>
    </location>
</feature>
<feature type="compositionally biased region" description="Polar residues" evidence="6">
    <location>
        <begin position="352"/>
        <end position="364"/>
    </location>
</feature>
<dbReference type="GO" id="GO:0016020">
    <property type="term" value="C:membrane"/>
    <property type="evidence" value="ECO:0007669"/>
    <property type="project" value="UniProtKB-SubCell"/>
</dbReference>
<dbReference type="GeneID" id="41962725"/>
<evidence type="ECO:0000259" key="8">
    <source>
        <dbReference type="Pfam" id="PF20684"/>
    </source>
</evidence>
<dbReference type="PANTHER" id="PTHR33048">
    <property type="entry name" value="PTH11-LIKE INTEGRAL MEMBRANE PROTEIN (AFU_ORTHOLOGUE AFUA_5G11245)"/>
    <property type="match status" value="1"/>
</dbReference>
<accession>A0A6P8B0M2</accession>
<keyword evidence="4 7" id="KW-0472">Membrane</keyword>
<feature type="transmembrane region" description="Helical" evidence="7">
    <location>
        <begin position="244"/>
        <end position="264"/>
    </location>
</feature>
<feature type="transmembrane region" description="Helical" evidence="7">
    <location>
        <begin position="27"/>
        <end position="48"/>
    </location>
</feature>
<comment type="similarity">
    <text evidence="5">Belongs to the SAT4 family.</text>
</comment>
<dbReference type="KEGG" id="pgri:PgNI_07810"/>
<dbReference type="Pfam" id="PF20684">
    <property type="entry name" value="Fung_rhodopsin"/>
    <property type="match status" value="1"/>
</dbReference>
<feature type="transmembrane region" description="Helical" evidence="7">
    <location>
        <begin position="156"/>
        <end position="175"/>
    </location>
</feature>
<keyword evidence="2 7" id="KW-0812">Transmembrane</keyword>
<evidence type="ECO:0000313" key="10">
    <source>
        <dbReference type="RefSeq" id="XP_030980584.1"/>
    </source>
</evidence>
<dbReference type="InterPro" id="IPR049326">
    <property type="entry name" value="Rhodopsin_dom_fungi"/>
</dbReference>
<protein>
    <recommendedName>
        <fullName evidence="8">Rhodopsin domain-containing protein</fullName>
    </recommendedName>
</protein>
<name>A0A6P8B0M2_PYRGI</name>
<proteinExistence type="inferred from homology"/>
<dbReference type="PANTHER" id="PTHR33048:SF108">
    <property type="entry name" value="INTEGRAL MEMBRANE PROTEIN"/>
    <property type="match status" value="1"/>
</dbReference>
<feature type="transmembrane region" description="Helical" evidence="7">
    <location>
        <begin position="284"/>
        <end position="306"/>
    </location>
</feature>
<evidence type="ECO:0000256" key="5">
    <source>
        <dbReference type="ARBA" id="ARBA00038359"/>
    </source>
</evidence>
<keyword evidence="9" id="KW-1185">Reference proteome</keyword>
<feature type="transmembrane region" description="Helical" evidence="7">
    <location>
        <begin position="69"/>
        <end position="88"/>
    </location>
</feature>
<gene>
    <name evidence="10" type="ORF">PgNI_07810</name>
</gene>
<evidence type="ECO:0000256" key="6">
    <source>
        <dbReference type="SAM" id="MobiDB-lite"/>
    </source>
</evidence>
<dbReference type="Proteomes" id="UP000515153">
    <property type="component" value="Unplaced"/>
</dbReference>
<reference evidence="10" key="3">
    <citation type="submission" date="2025-08" db="UniProtKB">
        <authorList>
            <consortium name="RefSeq"/>
        </authorList>
    </citation>
    <scope>IDENTIFICATION</scope>
    <source>
        <strain evidence="10">NI907</strain>
    </source>
</reference>
<dbReference type="RefSeq" id="XP_030980584.1">
    <property type="nucleotide sequence ID" value="XM_031127816.1"/>
</dbReference>
<dbReference type="InterPro" id="IPR052337">
    <property type="entry name" value="SAT4-like"/>
</dbReference>
<feature type="domain" description="Rhodopsin" evidence="8">
    <location>
        <begin position="49"/>
        <end position="308"/>
    </location>
</feature>
<comment type="subcellular location">
    <subcellularLocation>
        <location evidence="1">Membrane</location>
        <topology evidence="1">Multi-pass membrane protein</topology>
    </subcellularLocation>
</comment>
<evidence type="ECO:0000256" key="2">
    <source>
        <dbReference type="ARBA" id="ARBA00022692"/>
    </source>
</evidence>
<reference evidence="10" key="2">
    <citation type="submission" date="2019-10" db="EMBL/GenBank/DDBJ databases">
        <authorList>
            <consortium name="NCBI Genome Project"/>
        </authorList>
    </citation>
    <scope>NUCLEOTIDE SEQUENCE</scope>
    <source>
        <strain evidence="10">NI907</strain>
    </source>
</reference>
<dbReference type="AlphaFoldDB" id="A0A6P8B0M2"/>
<evidence type="ECO:0000256" key="7">
    <source>
        <dbReference type="SAM" id="Phobius"/>
    </source>
</evidence>
<evidence type="ECO:0000256" key="4">
    <source>
        <dbReference type="ARBA" id="ARBA00023136"/>
    </source>
</evidence>
<feature type="compositionally biased region" description="Polar residues" evidence="6">
    <location>
        <begin position="391"/>
        <end position="404"/>
    </location>
</feature>